<proteinExistence type="predicted"/>
<organism evidence="1 2">
    <name type="scientific">Dryococelus australis</name>
    <dbReference type="NCBI Taxonomy" id="614101"/>
    <lineage>
        <taxon>Eukaryota</taxon>
        <taxon>Metazoa</taxon>
        <taxon>Ecdysozoa</taxon>
        <taxon>Arthropoda</taxon>
        <taxon>Hexapoda</taxon>
        <taxon>Insecta</taxon>
        <taxon>Pterygota</taxon>
        <taxon>Neoptera</taxon>
        <taxon>Polyneoptera</taxon>
        <taxon>Phasmatodea</taxon>
        <taxon>Verophasmatodea</taxon>
        <taxon>Anareolatae</taxon>
        <taxon>Phasmatidae</taxon>
        <taxon>Eurycanthinae</taxon>
        <taxon>Dryococelus</taxon>
    </lineage>
</organism>
<accession>A0ABQ9GN97</accession>
<evidence type="ECO:0000313" key="1">
    <source>
        <dbReference type="EMBL" id="KAJ8873510.1"/>
    </source>
</evidence>
<keyword evidence="2" id="KW-1185">Reference proteome</keyword>
<comment type="caution">
    <text evidence="1">The sequence shown here is derived from an EMBL/GenBank/DDBJ whole genome shotgun (WGS) entry which is preliminary data.</text>
</comment>
<name>A0ABQ9GN97_9NEOP</name>
<dbReference type="EMBL" id="JARBHB010000010">
    <property type="protein sequence ID" value="KAJ8873510.1"/>
    <property type="molecule type" value="Genomic_DNA"/>
</dbReference>
<reference evidence="1 2" key="1">
    <citation type="submission" date="2023-02" db="EMBL/GenBank/DDBJ databases">
        <title>LHISI_Scaffold_Assembly.</title>
        <authorList>
            <person name="Stuart O.P."/>
            <person name="Cleave R."/>
            <person name="Magrath M.J.L."/>
            <person name="Mikheyev A.S."/>
        </authorList>
    </citation>
    <scope>NUCLEOTIDE SEQUENCE [LARGE SCALE GENOMIC DNA]</scope>
    <source>
        <strain evidence="1">Daus_M_001</strain>
        <tissue evidence="1">Leg muscle</tissue>
    </source>
</reference>
<evidence type="ECO:0000313" key="2">
    <source>
        <dbReference type="Proteomes" id="UP001159363"/>
    </source>
</evidence>
<dbReference type="Proteomes" id="UP001159363">
    <property type="component" value="Chromosome 9"/>
</dbReference>
<protein>
    <submittedName>
        <fullName evidence="1">Uncharacterized protein</fullName>
    </submittedName>
</protein>
<gene>
    <name evidence="1" type="ORF">PR048_024328</name>
</gene>
<sequence>MAYESSTGERVAVVLDNVCEVTAKKVLGTSSLWPLSDVDSKAKSKYRNRIRLERAPQKQSGDTHKTPYDRVKRCQERKINVKESERVNIDVFTPRSAAADRSPVMQSVGAPPVCDAADGAWYIVQVPIVFVNPALVCGRASGVLIQRVSDSVAPLRSARRTKINLNFVLSRAFWRFRRMISDQVNANPGEGPPTSGIVRHDSHLLKSGDSAGIEPSSPWWEASHGTREANMLIAQPQRPPLSLKG</sequence>